<dbReference type="AlphaFoldDB" id="A0A6M3KHK7"/>
<sequence length="152" mass="16251">MATKPKGAKPKVTCPKCGKAFKRVDMHLPVCTAGDATAVKAPEPSLAPGTVIGVGTGNPQKVPWTRDKMEQMFSTVTLIDPPVSMPVTFQGVQYRINAHEDVDVPAPIAAIYRDGLRSRALPTIRPSAEGRQVPGRVYSQGVGLLESESEEV</sequence>
<gene>
    <name evidence="2" type="ORF">MM415A00616_0008</name>
    <name evidence="1" type="ORF">MM415B00708_0014</name>
</gene>
<protein>
    <submittedName>
        <fullName evidence="2">Uncharacterized protein</fullName>
    </submittedName>
</protein>
<evidence type="ECO:0000313" key="2">
    <source>
        <dbReference type="EMBL" id="QJA80925.1"/>
    </source>
</evidence>
<name>A0A6M3KHK7_9ZZZZ</name>
<proteinExistence type="predicted"/>
<accession>A0A6M3KHK7</accession>
<evidence type="ECO:0000313" key="1">
    <source>
        <dbReference type="EMBL" id="QJA62879.1"/>
    </source>
</evidence>
<dbReference type="EMBL" id="MT141484">
    <property type="protein sequence ID" value="QJA62879.1"/>
    <property type="molecule type" value="Genomic_DNA"/>
</dbReference>
<reference evidence="2" key="1">
    <citation type="submission" date="2020-03" db="EMBL/GenBank/DDBJ databases">
        <title>The deep terrestrial virosphere.</title>
        <authorList>
            <person name="Holmfeldt K."/>
            <person name="Nilsson E."/>
            <person name="Simone D."/>
            <person name="Lopez-Fernandez M."/>
            <person name="Wu X."/>
            <person name="de Brujin I."/>
            <person name="Lundin D."/>
            <person name="Andersson A."/>
            <person name="Bertilsson S."/>
            <person name="Dopson M."/>
        </authorList>
    </citation>
    <scope>NUCLEOTIDE SEQUENCE</scope>
    <source>
        <strain evidence="2">MM415A00616</strain>
        <strain evidence="1">MM415B00708</strain>
    </source>
</reference>
<organism evidence="2">
    <name type="scientific">viral metagenome</name>
    <dbReference type="NCBI Taxonomy" id="1070528"/>
    <lineage>
        <taxon>unclassified sequences</taxon>
        <taxon>metagenomes</taxon>
        <taxon>organismal metagenomes</taxon>
    </lineage>
</organism>
<dbReference type="EMBL" id="MT142441">
    <property type="protein sequence ID" value="QJA80925.1"/>
    <property type="molecule type" value="Genomic_DNA"/>
</dbReference>